<sequence length="94" mass="10416">MTLEEQQELQLAKRWEGVKGKTTLRTRDWALSNPFLDPALPACSSTAAAADDLVTSLPRITVSPPATKEEHEHHQIGKPSPLGLSYPQPNWNFP</sequence>
<evidence type="ECO:0000313" key="3">
    <source>
        <dbReference type="Proteomes" id="UP000325313"/>
    </source>
</evidence>
<proteinExistence type="predicted"/>
<accession>A0A5B0SBL4</accession>
<name>A0A5B0SBL4_PUCGR</name>
<feature type="region of interest" description="Disordered" evidence="1">
    <location>
        <begin position="63"/>
        <end position="94"/>
    </location>
</feature>
<organism evidence="2 3">
    <name type="scientific">Puccinia graminis f. sp. tritici</name>
    <dbReference type="NCBI Taxonomy" id="56615"/>
    <lineage>
        <taxon>Eukaryota</taxon>
        <taxon>Fungi</taxon>
        <taxon>Dikarya</taxon>
        <taxon>Basidiomycota</taxon>
        <taxon>Pucciniomycotina</taxon>
        <taxon>Pucciniomycetes</taxon>
        <taxon>Pucciniales</taxon>
        <taxon>Pucciniaceae</taxon>
        <taxon>Puccinia</taxon>
    </lineage>
</organism>
<evidence type="ECO:0000256" key="1">
    <source>
        <dbReference type="SAM" id="MobiDB-lite"/>
    </source>
</evidence>
<evidence type="ECO:0000313" key="2">
    <source>
        <dbReference type="EMBL" id="KAA1134889.1"/>
    </source>
</evidence>
<comment type="caution">
    <text evidence="2">The sequence shown here is derived from an EMBL/GenBank/DDBJ whole genome shotgun (WGS) entry which is preliminary data.</text>
</comment>
<dbReference type="EMBL" id="VDEP01000044">
    <property type="protein sequence ID" value="KAA1134889.1"/>
    <property type="molecule type" value="Genomic_DNA"/>
</dbReference>
<reference evidence="2 3" key="1">
    <citation type="submission" date="2019-05" db="EMBL/GenBank/DDBJ databases">
        <title>Emergence of the Ug99 lineage of the wheat stem rust pathogen through somatic hybridization.</title>
        <authorList>
            <person name="Li F."/>
            <person name="Upadhyaya N.M."/>
            <person name="Sperschneider J."/>
            <person name="Matny O."/>
            <person name="Nguyen-Phuc H."/>
            <person name="Mago R."/>
            <person name="Raley C."/>
            <person name="Miller M.E."/>
            <person name="Silverstein K.A.T."/>
            <person name="Henningsen E."/>
            <person name="Hirsch C.D."/>
            <person name="Visser B."/>
            <person name="Pretorius Z.A."/>
            <person name="Steffenson B.J."/>
            <person name="Schwessinger B."/>
            <person name="Dodds P.N."/>
            <person name="Figueroa M."/>
        </authorList>
    </citation>
    <scope>NUCLEOTIDE SEQUENCE [LARGE SCALE GENOMIC DNA]</scope>
    <source>
        <strain evidence="2 3">Ug99</strain>
    </source>
</reference>
<gene>
    <name evidence="2" type="ORF">PGTUg99_013144</name>
</gene>
<protein>
    <submittedName>
        <fullName evidence="2">Uncharacterized protein</fullName>
    </submittedName>
</protein>
<dbReference type="AlphaFoldDB" id="A0A5B0SBL4"/>
<dbReference type="Proteomes" id="UP000325313">
    <property type="component" value="Unassembled WGS sequence"/>
</dbReference>